<dbReference type="RefSeq" id="XP_005823072.1">
    <property type="nucleotide sequence ID" value="XM_005823015.1"/>
</dbReference>
<sequence length="204" mass="23174">MTGDKVSEYIRSLEEKEKQLSPSCRPQFRVFTSDTSVLRMGFSDFSQRCGQGEFGYLETSSTDRSNGRGDHLVDFCQDGAMSHCPLPCMREEDYFKTRCYMSLMQAPHRNVAEWHSDGFDQVVLNVFGGDEKNSLKQFDLLPPRPDLSGGMSGWIDPAQIATEEARRVLLEPGDILYLPAGWIHRVSTAGRSFTINWGFYTRHV</sequence>
<dbReference type="GeneID" id="17292841"/>
<dbReference type="Gene3D" id="2.60.120.650">
    <property type="entry name" value="Cupin"/>
    <property type="match status" value="1"/>
</dbReference>
<dbReference type="HOGENOM" id="CLU_1345412_0_0_1"/>
<evidence type="ECO:0000313" key="3">
    <source>
        <dbReference type="EnsemblProtists" id="EKX36092"/>
    </source>
</evidence>
<dbReference type="PROSITE" id="PS51184">
    <property type="entry name" value="JMJC"/>
    <property type="match status" value="1"/>
</dbReference>
<dbReference type="InterPro" id="IPR003347">
    <property type="entry name" value="JmjC_dom"/>
</dbReference>
<reference evidence="3" key="3">
    <citation type="submission" date="2016-03" db="UniProtKB">
        <authorList>
            <consortium name="EnsemblProtists"/>
        </authorList>
    </citation>
    <scope>IDENTIFICATION</scope>
</reference>
<dbReference type="EnsemblProtists" id="EKX36092">
    <property type="protein sequence ID" value="EKX36092"/>
    <property type="gene ID" value="GUITHDRAFT_117762"/>
</dbReference>
<dbReference type="Pfam" id="PF08007">
    <property type="entry name" value="JmjC_2"/>
    <property type="match status" value="1"/>
</dbReference>
<reference evidence="4" key="2">
    <citation type="submission" date="2012-11" db="EMBL/GenBank/DDBJ databases">
        <authorList>
            <person name="Kuo A."/>
            <person name="Curtis B.A."/>
            <person name="Tanifuji G."/>
            <person name="Burki F."/>
            <person name="Gruber A."/>
            <person name="Irimia M."/>
            <person name="Maruyama S."/>
            <person name="Arias M.C."/>
            <person name="Ball S.G."/>
            <person name="Gile G.H."/>
            <person name="Hirakawa Y."/>
            <person name="Hopkins J.F."/>
            <person name="Rensing S.A."/>
            <person name="Schmutz J."/>
            <person name="Symeonidi A."/>
            <person name="Elias M."/>
            <person name="Eveleigh R.J."/>
            <person name="Herman E.K."/>
            <person name="Klute M.J."/>
            <person name="Nakayama T."/>
            <person name="Obornik M."/>
            <person name="Reyes-Prieto A."/>
            <person name="Armbrust E.V."/>
            <person name="Aves S.J."/>
            <person name="Beiko R.G."/>
            <person name="Coutinho P."/>
            <person name="Dacks J.B."/>
            <person name="Durnford D.G."/>
            <person name="Fast N.M."/>
            <person name="Green B.R."/>
            <person name="Grisdale C."/>
            <person name="Hempe F."/>
            <person name="Henrissat B."/>
            <person name="Hoppner M.P."/>
            <person name="Ishida K.-I."/>
            <person name="Kim E."/>
            <person name="Koreny L."/>
            <person name="Kroth P.G."/>
            <person name="Liu Y."/>
            <person name="Malik S.-B."/>
            <person name="Maier U.G."/>
            <person name="McRose D."/>
            <person name="Mock T."/>
            <person name="Neilson J.A."/>
            <person name="Onodera N.T."/>
            <person name="Poole A.M."/>
            <person name="Pritham E.J."/>
            <person name="Richards T.A."/>
            <person name="Rocap G."/>
            <person name="Roy S.W."/>
            <person name="Sarai C."/>
            <person name="Schaack S."/>
            <person name="Shirato S."/>
            <person name="Slamovits C.H."/>
            <person name="Spencer D.F."/>
            <person name="Suzuki S."/>
            <person name="Worden A.Z."/>
            <person name="Zauner S."/>
            <person name="Barry K."/>
            <person name="Bell C."/>
            <person name="Bharti A.K."/>
            <person name="Crow J.A."/>
            <person name="Grimwood J."/>
            <person name="Kramer R."/>
            <person name="Lindquist E."/>
            <person name="Lucas S."/>
            <person name="Salamov A."/>
            <person name="McFadden G.I."/>
            <person name="Lane C.E."/>
            <person name="Keeling P.J."/>
            <person name="Gray M.W."/>
            <person name="Grigoriev I.V."/>
            <person name="Archibald J.M."/>
        </authorList>
    </citation>
    <scope>NUCLEOTIDE SEQUENCE</scope>
    <source>
        <strain evidence="4">CCMP2712</strain>
    </source>
</reference>
<dbReference type="AlphaFoldDB" id="L1IJ13"/>
<gene>
    <name evidence="2" type="ORF">GUITHDRAFT_117762</name>
</gene>
<dbReference type="EMBL" id="JH993079">
    <property type="protein sequence ID" value="EKX36092.1"/>
    <property type="molecule type" value="Genomic_DNA"/>
</dbReference>
<proteinExistence type="predicted"/>
<evidence type="ECO:0000313" key="2">
    <source>
        <dbReference type="EMBL" id="EKX36092.1"/>
    </source>
</evidence>
<name>L1IJ13_GUITC</name>
<protein>
    <recommendedName>
        <fullName evidence="1">JmjC domain-containing protein</fullName>
    </recommendedName>
</protein>
<dbReference type="OrthoDB" id="5876800at2759"/>
<dbReference type="PaxDb" id="55529-EKX36092"/>
<dbReference type="Proteomes" id="UP000011087">
    <property type="component" value="Unassembled WGS sequence"/>
</dbReference>
<organism evidence="2">
    <name type="scientific">Guillardia theta (strain CCMP2712)</name>
    <name type="common">Cryptophyte</name>
    <dbReference type="NCBI Taxonomy" id="905079"/>
    <lineage>
        <taxon>Eukaryota</taxon>
        <taxon>Cryptophyceae</taxon>
        <taxon>Pyrenomonadales</taxon>
        <taxon>Geminigeraceae</taxon>
        <taxon>Guillardia</taxon>
    </lineage>
</organism>
<reference evidence="2 4" key="1">
    <citation type="journal article" date="2012" name="Nature">
        <title>Algal genomes reveal evolutionary mosaicism and the fate of nucleomorphs.</title>
        <authorList>
            <consortium name="DOE Joint Genome Institute"/>
            <person name="Curtis B.A."/>
            <person name="Tanifuji G."/>
            <person name="Burki F."/>
            <person name="Gruber A."/>
            <person name="Irimia M."/>
            <person name="Maruyama S."/>
            <person name="Arias M.C."/>
            <person name="Ball S.G."/>
            <person name="Gile G.H."/>
            <person name="Hirakawa Y."/>
            <person name="Hopkins J.F."/>
            <person name="Kuo A."/>
            <person name="Rensing S.A."/>
            <person name="Schmutz J."/>
            <person name="Symeonidi A."/>
            <person name="Elias M."/>
            <person name="Eveleigh R.J."/>
            <person name="Herman E.K."/>
            <person name="Klute M.J."/>
            <person name="Nakayama T."/>
            <person name="Obornik M."/>
            <person name="Reyes-Prieto A."/>
            <person name="Armbrust E.V."/>
            <person name="Aves S.J."/>
            <person name="Beiko R.G."/>
            <person name="Coutinho P."/>
            <person name="Dacks J.B."/>
            <person name="Durnford D.G."/>
            <person name="Fast N.M."/>
            <person name="Green B.R."/>
            <person name="Grisdale C.J."/>
            <person name="Hempel F."/>
            <person name="Henrissat B."/>
            <person name="Hoppner M.P."/>
            <person name="Ishida K."/>
            <person name="Kim E."/>
            <person name="Koreny L."/>
            <person name="Kroth P.G."/>
            <person name="Liu Y."/>
            <person name="Malik S.B."/>
            <person name="Maier U.G."/>
            <person name="McRose D."/>
            <person name="Mock T."/>
            <person name="Neilson J.A."/>
            <person name="Onodera N.T."/>
            <person name="Poole A.M."/>
            <person name="Pritham E.J."/>
            <person name="Richards T.A."/>
            <person name="Rocap G."/>
            <person name="Roy S.W."/>
            <person name="Sarai C."/>
            <person name="Schaack S."/>
            <person name="Shirato S."/>
            <person name="Slamovits C.H."/>
            <person name="Spencer D.F."/>
            <person name="Suzuki S."/>
            <person name="Worden A.Z."/>
            <person name="Zauner S."/>
            <person name="Barry K."/>
            <person name="Bell C."/>
            <person name="Bharti A.K."/>
            <person name="Crow J.A."/>
            <person name="Grimwood J."/>
            <person name="Kramer R."/>
            <person name="Lindquist E."/>
            <person name="Lucas S."/>
            <person name="Salamov A."/>
            <person name="McFadden G.I."/>
            <person name="Lane C.E."/>
            <person name="Keeling P.J."/>
            <person name="Gray M.W."/>
            <person name="Grigoriev I.V."/>
            <person name="Archibald J.M."/>
        </authorList>
    </citation>
    <scope>NUCLEOTIDE SEQUENCE</scope>
    <source>
        <strain evidence="2 4">CCMP2712</strain>
    </source>
</reference>
<keyword evidence="4" id="KW-1185">Reference proteome</keyword>
<dbReference type="SUPFAM" id="SSF51197">
    <property type="entry name" value="Clavaminate synthase-like"/>
    <property type="match status" value="1"/>
</dbReference>
<accession>L1IJ13</accession>
<evidence type="ECO:0000313" key="4">
    <source>
        <dbReference type="Proteomes" id="UP000011087"/>
    </source>
</evidence>
<dbReference type="KEGG" id="gtt:GUITHDRAFT_117762"/>
<evidence type="ECO:0000259" key="1">
    <source>
        <dbReference type="PROSITE" id="PS51184"/>
    </source>
</evidence>
<feature type="domain" description="JmjC" evidence="1">
    <location>
        <begin position="64"/>
        <end position="204"/>
    </location>
</feature>